<dbReference type="PANTHER" id="PTHR23410:SF12">
    <property type="entry name" value="LARGE RIBOSOMAL SUBUNIT PROTEIN UL18"/>
    <property type="match status" value="1"/>
</dbReference>
<keyword evidence="4 6" id="KW-0689">Ribosomal protein</keyword>
<accession>A0A7C1GP14</accession>
<dbReference type="Gene3D" id="3.30.420.100">
    <property type="match status" value="1"/>
</dbReference>
<dbReference type="InterPro" id="IPR057268">
    <property type="entry name" value="Ribosomal_L18"/>
</dbReference>
<comment type="similarity">
    <text evidence="1 6">Belongs to the universal ribosomal protein uL18 family.</text>
</comment>
<name>A0A7C1GP14_9CREN</name>
<keyword evidence="3 6" id="KW-0694">RNA-binding</keyword>
<comment type="subunit">
    <text evidence="6">Part of the 50S ribosomal subunit. Contacts the 5S and 23S rRNAs.</text>
</comment>
<dbReference type="GO" id="GO:0008097">
    <property type="term" value="F:5S rRNA binding"/>
    <property type="evidence" value="ECO:0007669"/>
    <property type="project" value="InterPro"/>
</dbReference>
<dbReference type="PANTHER" id="PTHR23410">
    <property type="entry name" value="RIBOSOMAL PROTEIN L5-RELATED"/>
    <property type="match status" value="1"/>
</dbReference>
<comment type="caution">
    <text evidence="7">The sequence shown here is derived from an EMBL/GenBank/DDBJ whole genome shotgun (WGS) entry which is preliminary data.</text>
</comment>
<dbReference type="GO" id="GO:0000027">
    <property type="term" value="P:ribosomal large subunit assembly"/>
    <property type="evidence" value="ECO:0007669"/>
    <property type="project" value="TreeGrafter"/>
</dbReference>
<dbReference type="GO" id="GO:0022625">
    <property type="term" value="C:cytosolic large ribosomal subunit"/>
    <property type="evidence" value="ECO:0007669"/>
    <property type="project" value="TreeGrafter"/>
</dbReference>
<dbReference type="GO" id="GO:0003735">
    <property type="term" value="F:structural constituent of ribosome"/>
    <property type="evidence" value="ECO:0007669"/>
    <property type="project" value="InterPro"/>
</dbReference>
<reference evidence="7" key="1">
    <citation type="journal article" date="2020" name="mSystems">
        <title>Genome- and Community-Level Interaction Insights into Carbon Utilization and Element Cycling Functions of Hydrothermarchaeota in Hydrothermal Sediment.</title>
        <authorList>
            <person name="Zhou Z."/>
            <person name="Liu Y."/>
            <person name="Xu W."/>
            <person name="Pan J."/>
            <person name="Luo Z.H."/>
            <person name="Li M."/>
        </authorList>
    </citation>
    <scope>NUCLEOTIDE SEQUENCE [LARGE SCALE GENOMIC DNA]</scope>
    <source>
        <strain evidence="7">SpSt-116</strain>
    </source>
</reference>
<dbReference type="AlphaFoldDB" id="A0A7C1GP14"/>
<organism evidence="7">
    <name type="scientific">Thermofilum adornatum</name>
    <dbReference type="NCBI Taxonomy" id="1365176"/>
    <lineage>
        <taxon>Archaea</taxon>
        <taxon>Thermoproteota</taxon>
        <taxon>Thermoprotei</taxon>
        <taxon>Thermofilales</taxon>
        <taxon>Thermofilaceae</taxon>
        <taxon>Thermofilum</taxon>
    </lineage>
</organism>
<dbReference type="Pfam" id="PF17144">
    <property type="entry name" value="Ribosomal_L5e"/>
    <property type="match status" value="2"/>
</dbReference>
<proteinExistence type="inferred from homology"/>
<dbReference type="EMBL" id="DSAY01000042">
    <property type="protein sequence ID" value="HDP14592.1"/>
    <property type="molecule type" value="Genomic_DNA"/>
</dbReference>
<evidence type="ECO:0000256" key="2">
    <source>
        <dbReference type="ARBA" id="ARBA00022730"/>
    </source>
</evidence>
<dbReference type="InterPro" id="IPR057267">
    <property type="entry name" value="Rbsml_uL18_arch"/>
</dbReference>
<comment type="function">
    <text evidence="6">This is one of the proteins that bind and probably mediate the attachment of the 5S RNA into the large ribosomal subunit, where it forms part of the central protuberance.</text>
</comment>
<dbReference type="SUPFAM" id="SSF53137">
    <property type="entry name" value="Translational machinery components"/>
    <property type="match status" value="1"/>
</dbReference>
<keyword evidence="5 6" id="KW-0687">Ribonucleoprotein</keyword>
<dbReference type="InterPro" id="IPR005485">
    <property type="entry name" value="Rbsml_uL18_euk_arch"/>
</dbReference>
<protein>
    <recommendedName>
        <fullName evidence="6">Large ribosomal subunit protein uL18</fullName>
    </recommendedName>
</protein>
<evidence type="ECO:0000256" key="6">
    <source>
        <dbReference type="HAMAP-Rule" id="MF_01337"/>
    </source>
</evidence>
<gene>
    <name evidence="6" type="primary">rpl18</name>
    <name evidence="7" type="ORF">ENN26_02270</name>
</gene>
<keyword evidence="2 6" id="KW-0699">rRNA-binding</keyword>
<dbReference type="NCBIfam" id="NF006342">
    <property type="entry name" value="PRK08569.1"/>
    <property type="match status" value="1"/>
</dbReference>
<evidence type="ECO:0000313" key="7">
    <source>
        <dbReference type="EMBL" id="HDP14592.1"/>
    </source>
</evidence>
<evidence type="ECO:0000256" key="3">
    <source>
        <dbReference type="ARBA" id="ARBA00022884"/>
    </source>
</evidence>
<dbReference type="CDD" id="cd00432">
    <property type="entry name" value="Ribosomal_L18_L5e"/>
    <property type="match status" value="1"/>
</dbReference>
<evidence type="ECO:0000256" key="4">
    <source>
        <dbReference type="ARBA" id="ARBA00022980"/>
    </source>
</evidence>
<dbReference type="HAMAP" id="MF_01337_A">
    <property type="entry name" value="Ribosomal_uL18_A"/>
    <property type="match status" value="1"/>
</dbReference>
<evidence type="ECO:0000256" key="5">
    <source>
        <dbReference type="ARBA" id="ARBA00023274"/>
    </source>
</evidence>
<evidence type="ECO:0000256" key="1">
    <source>
        <dbReference type="ARBA" id="ARBA00007116"/>
    </source>
</evidence>
<sequence>MARGSHYRVALKRRREGKTNYYKRRKLILSKKPRLVVRVLSKTAIVQVAKPAPKGDIIIVSAHSNELKKHGWKGYGRNTTALYLLGYLAGLKAAKKGIKEAVLDIGLHRPVKGSRVFAAVKGAIDAGLEVPVGEEMLPSEERIKGEHIASYAKQMSEQDPEAYKAFFSQYLQNGLKPEDLPSHFEDIKKKIEESVK</sequence>
<dbReference type="GO" id="GO:0006412">
    <property type="term" value="P:translation"/>
    <property type="evidence" value="ECO:0007669"/>
    <property type="project" value="UniProtKB-UniRule"/>
</dbReference>